<feature type="compositionally biased region" description="Low complexity" evidence="1">
    <location>
        <begin position="102"/>
        <end position="115"/>
    </location>
</feature>
<dbReference type="EMBL" id="OA567831">
    <property type="protein sequence ID" value="CAD7200850.1"/>
    <property type="molecule type" value="Genomic_DNA"/>
</dbReference>
<name>A0A7R8VPP9_TIMDO</name>
<gene>
    <name evidence="2" type="ORF">TDIB3V08_LOCUS7061</name>
</gene>
<protein>
    <submittedName>
        <fullName evidence="2">Uncharacterized protein</fullName>
    </submittedName>
</protein>
<accession>A0A7R8VPP9</accession>
<reference evidence="2" key="1">
    <citation type="submission" date="2020-11" db="EMBL/GenBank/DDBJ databases">
        <authorList>
            <person name="Tran Van P."/>
        </authorList>
    </citation>
    <scope>NUCLEOTIDE SEQUENCE</scope>
</reference>
<proteinExistence type="predicted"/>
<sequence>MKTSGSQNGLYGGGARRQGNSVMDRQTGRARPLEHGDPRTPMAWQHRNINYHHQIRGYSDRPGMAVSPDEHLSYHSTRLEHFMGRRGLTKSLQYGAQGGRPSSSSTESSTTSSTTADHDTESQLHNNRHASRNATAAQEFGPEAAVADFGTLQTLSVRSAQSTWDGEPCPVHHVALPMQMPMSMPMPMQMPMPMPLPMQMPMPMTMPPPSMALCQRLPLPPAVLLPPMLRPRPLVMPADSPALPEPLPLHRNFIENFILPMWKDHIWPDIPRSGANLAFPDLANSTSGPNWHFSTWVYNTSGWMYMKLIMSVFICRVPDE</sequence>
<feature type="region of interest" description="Disordered" evidence="1">
    <location>
        <begin position="92"/>
        <end position="135"/>
    </location>
</feature>
<dbReference type="AlphaFoldDB" id="A0A7R8VPP9"/>
<feature type="region of interest" description="Disordered" evidence="1">
    <location>
        <begin position="1"/>
        <end position="41"/>
    </location>
</feature>
<organism evidence="2">
    <name type="scientific">Timema douglasi</name>
    <name type="common">Walking stick</name>
    <dbReference type="NCBI Taxonomy" id="61478"/>
    <lineage>
        <taxon>Eukaryota</taxon>
        <taxon>Metazoa</taxon>
        <taxon>Ecdysozoa</taxon>
        <taxon>Arthropoda</taxon>
        <taxon>Hexapoda</taxon>
        <taxon>Insecta</taxon>
        <taxon>Pterygota</taxon>
        <taxon>Neoptera</taxon>
        <taxon>Polyneoptera</taxon>
        <taxon>Phasmatodea</taxon>
        <taxon>Timematodea</taxon>
        <taxon>Timematoidea</taxon>
        <taxon>Timematidae</taxon>
        <taxon>Timema</taxon>
    </lineage>
</organism>
<evidence type="ECO:0000313" key="2">
    <source>
        <dbReference type="EMBL" id="CAD7200850.1"/>
    </source>
</evidence>
<evidence type="ECO:0000256" key="1">
    <source>
        <dbReference type="SAM" id="MobiDB-lite"/>
    </source>
</evidence>